<dbReference type="SUPFAM" id="SSF53850">
    <property type="entry name" value="Periplasmic binding protein-like II"/>
    <property type="match status" value="1"/>
</dbReference>
<evidence type="ECO:0000313" key="3">
    <source>
        <dbReference type="EMBL" id="AHG65206.1"/>
    </source>
</evidence>
<organism evidence="3 4">
    <name type="scientific">Advenella mimigardefordensis (strain DSM 17166 / LMG 22922 / DPN7)</name>
    <dbReference type="NCBI Taxonomy" id="1247726"/>
    <lineage>
        <taxon>Bacteria</taxon>
        <taxon>Pseudomonadati</taxon>
        <taxon>Pseudomonadota</taxon>
        <taxon>Betaproteobacteria</taxon>
        <taxon>Burkholderiales</taxon>
        <taxon>Alcaligenaceae</taxon>
    </lineage>
</organism>
<dbReference type="KEGG" id="amim:MIM_c31420"/>
<feature type="signal peptide" evidence="2">
    <location>
        <begin position="1"/>
        <end position="25"/>
    </location>
</feature>
<accession>W0PEY7</accession>
<dbReference type="Proteomes" id="UP000019095">
    <property type="component" value="Chromosome"/>
</dbReference>
<keyword evidence="4" id="KW-1185">Reference proteome</keyword>
<dbReference type="PANTHER" id="PTHR42928">
    <property type="entry name" value="TRICARBOXYLATE-BINDING PROTEIN"/>
    <property type="match status" value="1"/>
</dbReference>
<dbReference type="AlphaFoldDB" id="W0PEY7"/>
<dbReference type="InterPro" id="IPR005064">
    <property type="entry name" value="BUG"/>
</dbReference>
<evidence type="ECO:0000256" key="1">
    <source>
        <dbReference type="ARBA" id="ARBA00006987"/>
    </source>
</evidence>
<evidence type="ECO:0000256" key="2">
    <source>
        <dbReference type="SAM" id="SignalP"/>
    </source>
</evidence>
<sequence>MYLQKRAAAAGLFALIMGNALPAMAEWPDKPITLVTPYTPGGNADILARLIAQPLSKRLGKPVIVENRPGAGGMIGAQYAARAKPDGYTLLLGSVANVLYEYFYKNVPMDFGADLLPVSHIASFPNFVVVSPNAGIDSIEEAVQHAKSSSTGISCGNPGIGTTPYLTCEILKNRLGIALTNVPYKGSLPAITDVIGGQITLAVASEALPYMKDGRLKPLAVSSRLPTPLAPEVPPLSHTIEGVDVVAWFGVFAPRNTPQAIIERISSDIAASLKSADMRAKLAGLGATPVGSTPAAFDNYYKAEATRWREEIAAMGIKPR</sequence>
<dbReference type="eggNOG" id="COG3181">
    <property type="taxonomic scope" value="Bacteria"/>
</dbReference>
<keyword evidence="3" id="KW-0675">Receptor</keyword>
<gene>
    <name evidence="3" type="ORF">MIM_c31420</name>
</gene>
<dbReference type="STRING" id="1247726.MIM_c31420"/>
<reference evidence="3 4" key="1">
    <citation type="journal article" date="2014" name="Microbiology">
        <title>Unravelling the complete genome sequence of Advenella mimigardefordensis strain DPN7T and novel insights in the catabolism of the xenobiotic polythioester precursor 3,3'-dithiodipropionate.</title>
        <authorList>
            <person name="Wubbeler J.H."/>
            <person name="Hiessl S."/>
            <person name="Schuldes J."/>
            <person name="Thurmer A."/>
            <person name="Daniel R."/>
            <person name="Steinbuchel A."/>
        </authorList>
    </citation>
    <scope>NUCLEOTIDE SEQUENCE [LARGE SCALE GENOMIC DNA]</scope>
    <source>
        <strain evidence="4">DSM 17166 / LMG 22922 / DPN7</strain>
    </source>
</reference>
<dbReference type="OrthoDB" id="8678477at2"/>
<name>W0PEY7_ADVMD</name>
<dbReference type="RefSeq" id="WP_025373867.1">
    <property type="nucleotide sequence ID" value="NZ_CP003915.1"/>
</dbReference>
<dbReference type="EMBL" id="CP003915">
    <property type="protein sequence ID" value="AHG65206.1"/>
    <property type="molecule type" value="Genomic_DNA"/>
</dbReference>
<dbReference type="InterPro" id="IPR042100">
    <property type="entry name" value="Bug_dom1"/>
</dbReference>
<dbReference type="PIRSF" id="PIRSF017082">
    <property type="entry name" value="YflP"/>
    <property type="match status" value="1"/>
</dbReference>
<dbReference type="HOGENOM" id="CLU_045683_0_0_4"/>
<proteinExistence type="inferred from homology"/>
<dbReference type="Gene3D" id="3.40.190.150">
    <property type="entry name" value="Bordetella uptake gene, domain 1"/>
    <property type="match status" value="1"/>
</dbReference>
<protein>
    <submittedName>
        <fullName evidence="3">Putative Bug-like extracytoplasmic solute binding receptor, TTT family</fullName>
    </submittedName>
</protein>
<comment type="similarity">
    <text evidence="1">Belongs to the UPF0065 (bug) family.</text>
</comment>
<keyword evidence="2" id="KW-0732">Signal</keyword>
<dbReference type="PANTHER" id="PTHR42928:SF5">
    <property type="entry name" value="BLR1237 PROTEIN"/>
    <property type="match status" value="1"/>
</dbReference>
<dbReference type="PATRIC" id="fig|1247726.3.peg.3464"/>
<dbReference type="Gene3D" id="3.40.190.10">
    <property type="entry name" value="Periplasmic binding protein-like II"/>
    <property type="match status" value="1"/>
</dbReference>
<feature type="chain" id="PRO_5004793005" evidence="2">
    <location>
        <begin position="26"/>
        <end position="320"/>
    </location>
</feature>
<evidence type="ECO:0000313" key="4">
    <source>
        <dbReference type="Proteomes" id="UP000019095"/>
    </source>
</evidence>
<dbReference type="Pfam" id="PF03401">
    <property type="entry name" value="TctC"/>
    <property type="match status" value="1"/>
</dbReference>